<protein>
    <submittedName>
        <fullName evidence="1">Uncharacterized protein</fullName>
    </submittedName>
</protein>
<gene>
    <name evidence="1" type="ORF">CRE_16137</name>
</gene>
<reference evidence="1" key="1">
    <citation type="submission" date="2007-07" db="EMBL/GenBank/DDBJ databases">
        <title>PCAP assembly of the Caenorhabditis remanei genome.</title>
        <authorList>
            <consortium name="The Caenorhabditis remanei Sequencing Consortium"/>
            <person name="Wilson R.K."/>
        </authorList>
    </citation>
    <scope>NUCLEOTIDE SEQUENCE [LARGE SCALE GENOMIC DNA]</scope>
    <source>
        <strain evidence="1">PB4641</strain>
    </source>
</reference>
<organism evidence="2">
    <name type="scientific">Caenorhabditis remanei</name>
    <name type="common">Caenorhabditis vulgaris</name>
    <dbReference type="NCBI Taxonomy" id="31234"/>
    <lineage>
        <taxon>Eukaryota</taxon>
        <taxon>Metazoa</taxon>
        <taxon>Ecdysozoa</taxon>
        <taxon>Nematoda</taxon>
        <taxon>Chromadorea</taxon>
        <taxon>Rhabditida</taxon>
        <taxon>Rhabditina</taxon>
        <taxon>Rhabditomorpha</taxon>
        <taxon>Rhabditoidea</taxon>
        <taxon>Rhabditidae</taxon>
        <taxon>Peloderinae</taxon>
        <taxon>Caenorhabditis</taxon>
    </lineage>
</organism>
<evidence type="ECO:0000313" key="2">
    <source>
        <dbReference type="Proteomes" id="UP000008281"/>
    </source>
</evidence>
<dbReference type="EMBL" id="DS268433">
    <property type="protein sequence ID" value="EFO97655.1"/>
    <property type="molecule type" value="Genomic_DNA"/>
</dbReference>
<dbReference type="AlphaFoldDB" id="E3MB85"/>
<evidence type="ECO:0000313" key="1">
    <source>
        <dbReference type="EMBL" id="EFO97655.1"/>
    </source>
</evidence>
<keyword evidence="2" id="KW-1185">Reference proteome</keyword>
<name>E3MB85_CAERE</name>
<dbReference type="Proteomes" id="UP000008281">
    <property type="component" value="Unassembled WGS sequence"/>
</dbReference>
<proteinExistence type="predicted"/>
<dbReference type="HOGENOM" id="CLU_2544766_0_0_1"/>
<dbReference type="InParanoid" id="E3MB85"/>
<accession>E3MB85</accession>
<sequence length="83" mass="9486">MEQSLSHSSPCSKRYSRHEEFFDTNCFVGTVWRSVVPLQEPPLSLEAIEEVQQCRGDRGELDESISNRDPVITTIILFIAVFI</sequence>